<dbReference type="GO" id="GO:0031267">
    <property type="term" value="F:small GTPase binding"/>
    <property type="evidence" value="ECO:0007669"/>
    <property type="project" value="TreeGrafter"/>
</dbReference>
<protein>
    <submittedName>
        <fullName evidence="2">Rab-GTPase-TBC domain</fullName>
    </submittedName>
</protein>
<accession>A0A0V0R8U3</accession>
<dbReference type="SUPFAM" id="SSF47923">
    <property type="entry name" value="Ypt/Rab-GAP domain of gyp1p"/>
    <property type="match status" value="2"/>
</dbReference>
<dbReference type="Gene3D" id="1.10.8.270">
    <property type="entry name" value="putative rabgap domain of human tbc1 domain family member 14 like domains"/>
    <property type="match status" value="1"/>
</dbReference>
<evidence type="ECO:0000259" key="1">
    <source>
        <dbReference type="PROSITE" id="PS50086"/>
    </source>
</evidence>
<dbReference type="PANTHER" id="PTHR47219">
    <property type="entry name" value="RAB GTPASE-ACTIVATING PROTEIN 1-LIKE"/>
    <property type="match status" value="1"/>
</dbReference>
<dbReference type="PROSITE" id="PS50086">
    <property type="entry name" value="TBC_RABGAP"/>
    <property type="match status" value="1"/>
</dbReference>
<dbReference type="InterPro" id="IPR035969">
    <property type="entry name" value="Rab-GAP_TBC_sf"/>
</dbReference>
<dbReference type="OrthoDB" id="294251at2759"/>
<dbReference type="InParanoid" id="A0A0V0R8U3"/>
<dbReference type="AlphaFoldDB" id="A0A0V0R8U3"/>
<evidence type="ECO:0000313" key="2">
    <source>
        <dbReference type="EMBL" id="KRX10897.1"/>
    </source>
</evidence>
<dbReference type="SMART" id="SM00164">
    <property type="entry name" value="TBC"/>
    <property type="match status" value="1"/>
</dbReference>
<gene>
    <name evidence="2" type="ORF">PPERSA_12179</name>
</gene>
<evidence type="ECO:0000313" key="3">
    <source>
        <dbReference type="Proteomes" id="UP000054937"/>
    </source>
</evidence>
<reference evidence="2 3" key="1">
    <citation type="journal article" date="2015" name="Sci. Rep.">
        <title>Genome of the facultative scuticociliatosis pathogen Pseudocohnilembus persalinus provides insight into its virulence through horizontal gene transfer.</title>
        <authorList>
            <person name="Xiong J."/>
            <person name="Wang G."/>
            <person name="Cheng J."/>
            <person name="Tian M."/>
            <person name="Pan X."/>
            <person name="Warren A."/>
            <person name="Jiang C."/>
            <person name="Yuan D."/>
            <person name="Miao W."/>
        </authorList>
    </citation>
    <scope>NUCLEOTIDE SEQUENCE [LARGE SCALE GENOMIC DNA]</scope>
    <source>
        <strain evidence="2">36N120E</strain>
    </source>
</reference>
<dbReference type="InterPro" id="IPR050302">
    <property type="entry name" value="Rab_GAP_TBC_domain"/>
</dbReference>
<dbReference type="Pfam" id="PF00566">
    <property type="entry name" value="RabGAP-TBC"/>
    <property type="match status" value="1"/>
</dbReference>
<dbReference type="Proteomes" id="UP000054937">
    <property type="component" value="Unassembled WGS sequence"/>
</dbReference>
<dbReference type="EMBL" id="LDAU01000014">
    <property type="protein sequence ID" value="KRX10897.1"/>
    <property type="molecule type" value="Genomic_DNA"/>
</dbReference>
<keyword evidence="3" id="KW-1185">Reference proteome</keyword>
<dbReference type="Gene3D" id="1.10.472.80">
    <property type="entry name" value="Ypt/Rab-GAP domain of gyp1p, domain 3"/>
    <property type="match status" value="1"/>
</dbReference>
<dbReference type="GO" id="GO:0005096">
    <property type="term" value="F:GTPase activator activity"/>
    <property type="evidence" value="ECO:0007669"/>
    <property type="project" value="TreeGrafter"/>
</dbReference>
<feature type="domain" description="Rab-GAP TBC" evidence="1">
    <location>
        <begin position="1"/>
        <end position="226"/>
    </location>
</feature>
<dbReference type="PANTHER" id="PTHR47219:SF20">
    <property type="entry name" value="TBC1 DOMAIN FAMILY MEMBER 2B"/>
    <property type="match status" value="1"/>
</dbReference>
<dbReference type="InterPro" id="IPR000195">
    <property type="entry name" value="Rab-GAP-TBC_dom"/>
</dbReference>
<sequence>MEELNNQTILICFKCWKMVNDLVQSQKFDYFLLKQIEGEKQKQQQYLIDLDVERTPLQLLQDKQLEKKIKKISSYNLQNIVNLDQEMEFQVQELKNNLKEVLVAISNADKSVGYVQGNNFIVQSILAYFEPEDTFYIMMSILKNYKLSEFQKNEMENLGTAMKVLDFYVWENLRFLDEYFINNHLDCSVFAVQWFQTLFQVTFQSNQQKIMDLFAFQGWKIIFKIALSIFKLLDQQLQKVALYENFGLEQIQVFDLLEQIFQENSIETILNMAVKDYQ</sequence>
<name>A0A0V0R8U3_PSEPJ</name>
<organism evidence="2 3">
    <name type="scientific">Pseudocohnilembus persalinus</name>
    <name type="common">Ciliate</name>
    <dbReference type="NCBI Taxonomy" id="266149"/>
    <lineage>
        <taxon>Eukaryota</taxon>
        <taxon>Sar</taxon>
        <taxon>Alveolata</taxon>
        <taxon>Ciliophora</taxon>
        <taxon>Intramacronucleata</taxon>
        <taxon>Oligohymenophorea</taxon>
        <taxon>Scuticociliatia</taxon>
        <taxon>Philasterida</taxon>
        <taxon>Pseudocohnilembidae</taxon>
        <taxon>Pseudocohnilembus</taxon>
    </lineage>
</organism>
<proteinExistence type="predicted"/>
<comment type="caution">
    <text evidence="2">The sequence shown here is derived from an EMBL/GenBank/DDBJ whole genome shotgun (WGS) entry which is preliminary data.</text>
</comment>